<accession>I2MT11</accession>
<evidence type="ECO:0000313" key="3">
    <source>
        <dbReference type="EMBL" id="QKM65821.1"/>
    </source>
</evidence>
<keyword evidence="4" id="KW-1185">Reference proteome</keyword>
<keyword evidence="2" id="KW-0472">Membrane</keyword>
<feature type="transmembrane region" description="Helical" evidence="2">
    <location>
        <begin position="130"/>
        <end position="152"/>
    </location>
</feature>
<dbReference type="InterPro" id="IPR036259">
    <property type="entry name" value="MFS_trans_sf"/>
</dbReference>
<organism evidence="3 4">
    <name type="scientific">Streptomyces tsukubensis (strain DSM 42081 / NBRC 108919 / NRRL 18488 / 9993)</name>
    <dbReference type="NCBI Taxonomy" id="1114943"/>
    <lineage>
        <taxon>Bacteria</taxon>
        <taxon>Bacillati</taxon>
        <taxon>Actinomycetota</taxon>
        <taxon>Actinomycetes</taxon>
        <taxon>Kitasatosporales</taxon>
        <taxon>Streptomycetaceae</taxon>
        <taxon>Streptomyces</taxon>
    </lineage>
</organism>
<dbReference type="AlphaFoldDB" id="I2MT11"/>
<dbReference type="RefSeq" id="WP_006351148.1">
    <property type="nucleotide sequence ID" value="NZ_CP029158.1"/>
</dbReference>
<geneLocation type="plasmid" evidence="3 4">
    <name>pSTS2</name>
</geneLocation>
<proteinExistence type="predicted"/>
<feature type="region of interest" description="Disordered" evidence="1">
    <location>
        <begin position="48"/>
        <end position="89"/>
    </location>
</feature>
<feature type="compositionally biased region" description="Basic and acidic residues" evidence="1">
    <location>
        <begin position="1"/>
        <end position="10"/>
    </location>
</feature>
<dbReference type="EMBL" id="CP029158">
    <property type="protein sequence ID" value="QKM65821.1"/>
    <property type="molecule type" value="Genomic_DNA"/>
</dbReference>
<keyword evidence="3" id="KW-0614">Plasmid</keyword>
<feature type="compositionally biased region" description="Basic and acidic residues" evidence="1">
    <location>
        <begin position="17"/>
        <end position="34"/>
    </location>
</feature>
<protein>
    <recommendedName>
        <fullName evidence="5">DUF2637 domain-containing protein</fullName>
    </recommendedName>
</protein>
<keyword evidence="2" id="KW-1133">Transmembrane helix</keyword>
<dbReference type="Proteomes" id="UP000005940">
    <property type="component" value="Plasmid pSTS2"/>
</dbReference>
<evidence type="ECO:0000313" key="4">
    <source>
        <dbReference type="Proteomes" id="UP000005940"/>
    </source>
</evidence>
<dbReference type="SUPFAM" id="SSF103473">
    <property type="entry name" value="MFS general substrate transporter"/>
    <property type="match status" value="1"/>
</dbReference>
<feature type="region of interest" description="Disordered" evidence="1">
    <location>
        <begin position="368"/>
        <end position="402"/>
    </location>
</feature>
<feature type="region of interest" description="Disordered" evidence="1">
    <location>
        <begin position="1"/>
        <end position="34"/>
    </location>
</feature>
<evidence type="ECO:0000256" key="1">
    <source>
        <dbReference type="SAM" id="MobiDB-lite"/>
    </source>
</evidence>
<feature type="compositionally biased region" description="Basic and acidic residues" evidence="1">
    <location>
        <begin position="369"/>
        <end position="378"/>
    </location>
</feature>
<feature type="transmembrane region" description="Helical" evidence="2">
    <location>
        <begin position="107"/>
        <end position="124"/>
    </location>
</feature>
<feature type="compositionally biased region" description="Basic and acidic residues" evidence="1">
    <location>
        <begin position="48"/>
        <end position="86"/>
    </location>
</feature>
<sequence length="466" mass="50886">MSYREERRADAAAQAEQSRKNAEVRAAQAREDRRLELEAKREEARLVGEQKRLDKEAADEKARKDADAKRRQEQADRRVRQQEKDRKRAARRARFGKLTGWLNKNPVTAFVGFVMVCSIVPAVISQVVSLAGAGVFVLLAALLSAMLEGTAWALTFMGKAAEDAGRPAGKYRIATWVTAFLAAAVQYWHWAEALPEHAWVAWVFAGSSIVAIYLWDMKTHGSHGKTHEERRQEKARRKHLKARRKHHKDIAEEADRLLSALPFEAISDEEAFGTAWRIKKGAEPGLSAEVYAAATDARVQLGAAFELGEHVRPELVRAGMLASLYNPLPHRLSEGIPTLGPTLPLPALRRPSQGATALAGIGVYAPEGASEKASEKGSGKASGNDGDDASGNSRRGRTDEELKTLVPDGLKAAAELVAEGNQISAAALSKRLGIRRDDARRLRDLVVAERKLRLIDGGDDTAALGA</sequence>
<feature type="transmembrane region" description="Helical" evidence="2">
    <location>
        <begin position="173"/>
        <end position="191"/>
    </location>
</feature>
<feature type="transmembrane region" description="Helical" evidence="2">
    <location>
        <begin position="197"/>
        <end position="215"/>
    </location>
</feature>
<gene>
    <name evidence="3" type="ORF">STSU_000265</name>
</gene>
<evidence type="ECO:0000256" key="2">
    <source>
        <dbReference type="SAM" id="Phobius"/>
    </source>
</evidence>
<reference evidence="3 4" key="1">
    <citation type="journal article" date="2012" name="J. Bacteriol.">
        <title>Draft genome of Streptomyces tsukubaensis NRRL 18488, the producer of the clinically important immunosuppressant tacrolimus (FK506).</title>
        <authorList>
            <person name="Barreiro C."/>
            <person name="Prieto C."/>
            <person name="Sola-Landa A."/>
            <person name="Solera E."/>
            <person name="Martinez-Castro M."/>
            <person name="Perez-Redondo R."/>
            <person name="Garcia-Estrada C."/>
            <person name="Aparicio J.F."/>
            <person name="Fernandez-Martinez L.T."/>
            <person name="Santos-Aberturas J."/>
            <person name="Salehi-Najafabadi Z."/>
            <person name="Rodriguez-Garcia A."/>
            <person name="Tauch A."/>
            <person name="Martin J.F."/>
        </authorList>
    </citation>
    <scope>NUCLEOTIDE SEQUENCE [LARGE SCALE GENOMIC DNA]</scope>
    <source>
        <strain evidence="4">DSM 42081 / NBRC 108919 / NRRL 18488 / 9993</strain>
    </source>
</reference>
<evidence type="ECO:0008006" key="5">
    <source>
        <dbReference type="Google" id="ProtNLM"/>
    </source>
</evidence>
<name>I2MT11_STRT9</name>
<keyword evidence="2" id="KW-0812">Transmembrane</keyword>